<organism evidence="1 2">
    <name type="scientific">Mikania micrantha</name>
    <name type="common">bitter vine</name>
    <dbReference type="NCBI Taxonomy" id="192012"/>
    <lineage>
        <taxon>Eukaryota</taxon>
        <taxon>Viridiplantae</taxon>
        <taxon>Streptophyta</taxon>
        <taxon>Embryophyta</taxon>
        <taxon>Tracheophyta</taxon>
        <taxon>Spermatophyta</taxon>
        <taxon>Magnoliopsida</taxon>
        <taxon>eudicotyledons</taxon>
        <taxon>Gunneridae</taxon>
        <taxon>Pentapetalae</taxon>
        <taxon>asterids</taxon>
        <taxon>campanulids</taxon>
        <taxon>Asterales</taxon>
        <taxon>Asteraceae</taxon>
        <taxon>Asteroideae</taxon>
        <taxon>Heliantheae alliance</taxon>
        <taxon>Eupatorieae</taxon>
        <taxon>Mikania</taxon>
    </lineage>
</organism>
<dbReference type="EMBL" id="SZYD01000001">
    <property type="protein sequence ID" value="KAD7477471.1"/>
    <property type="molecule type" value="Genomic_DNA"/>
</dbReference>
<evidence type="ECO:0000313" key="1">
    <source>
        <dbReference type="EMBL" id="KAD7477471.1"/>
    </source>
</evidence>
<evidence type="ECO:0000313" key="2">
    <source>
        <dbReference type="Proteomes" id="UP000326396"/>
    </source>
</evidence>
<proteinExistence type="predicted"/>
<name>A0A5N6Q0H5_9ASTR</name>
<dbReference type="AlphaFoldDB" id="A0A5N6Q0H5"/>
<comment type="caution">
    <text evidence="1">The sequence shown here is derived from an EMBL/GenBank/DDBJ whole genome shotgun (WGS) entry which is preliminary data.</text>
</comment>
<gene>
    <name evidence="1" type="ORF">E3N88_00607</name>
</gene>
<keyword evidence="2" id="KW-1185">Reference proteome</keyword>
<dbReference type="OrthoDB" id="292964at2759"/>
<protein>
    <submittedName>
        <fullName evidence="1">Uncharacterized protein</fullName>
    </submittedName>
</protein>
<reference evidence="1 2" key="1">
    <citation type="submission" date="2019-05" db="EMBL/GenBank/DDBJ databases">
        <title>Mikania micrantha, genome provides insights into the molecular mechanism of rapid growth.</title>
        <authorList>
            <person name="Liu B."/>
        </authorList>
    </citation>
    <scope>NUCLEOTIDE SEQUENCE [LARGE SCALE GENOMIC DNA]</scope>
    <source>
        <strain evidence="1">NLD-2019</strain>
        <tissue evidence="1">Leaf</tissue>
    </source>
</reference>
<accession>A0A5N6Q0H5</accession>
<dbReference type="Proteomes" id="UP000326396">
    <property type="component" value="Linkage Group LG1"/>
</dbReference>
<sequence>MDAFVETQLFNDYDTEEIVVSDHERTEGPTLGLVSADKEHTQDYERSGPERDRVHASPLVDYFLQDYTYEINKLNPLGIVKPGEGTRFLTPLVTFLEGARNGADIELAVNRFLGPMKKKVFFFSTSRSEGIKVNGSVSEATEESTSDCQLDTEVGDLFGDKELEETYSNELSLRLCIMDDRGMSGKSISKISVVNPSKIVKVILDWTDKDHGLYDSNYLKDLPMIHKPGLIQTSQFGGTEVSGKSPHEQLVDNHDPAVLGGCIASALLVGEDPTQDVEIAKCIMNLVTSSDKFSSVLGSSETTSVDVKLTEEKNQSTGEKWSPVSSLVAPHRQVVDYSLEFSYILRRLA</sequence>